<name>A0A4E0R6Z2_9GAMM</name>
<reference evidence="1 2" key="1">
    <citation type="journal article" date="2016" name="Front. Microbiol.">
        <title>Single-Cell (Meta-)Genomics of a Dimorphic Candidatus Thiomargarita nelsonii Reveals Genomic Plasticity.</title>
        <authorList>
            <person name="Flood B.E."/>
            <person name="Fliss P."/>
            <person name="Jones D.S."/>
            <person name="Dick G.J."/>
            <person name="Jain S."/>
            <person name="Kaster A.K."/>
            <person name="Winkel M."/>
            <person name="Mussmann M."/>
            <person name="Bailey J."/>
        </authorList>
    </citation>
    <scope>NUCLEOTIDE SEQUENCE [LARGE SCALE GENOMIC DNA]</scope>
    <source>
        <strain evidence="1">Hydrate Ridge</strain>
    </source>
</reference>
<accession>A0A4E0R6Z2</accession>
<sequence length="80" mass="8987">MTRLIKKKIIVPTLITIKSGKGGSASVDAALYEALFFDKLKYTFAWQNLGISNGIGVWSGQNHHQARDTYKEQYCDYCAI</sequence>
<dbReference type="AlphaFoldDB" id="A0A4E0R6Z2"/>
<protein>
    <submittedName>
        <fullName evidence="1">Uncharacterized protein</fullName>
    </submittedName>
</protein>
<keyword evidence="2" id="KW-1185">Reference proteome</keyword>
<proteinExistence type="predicted"/>
<dbReference type="Proteomes" id="UP000030428">
    <property type="component" value="Unassembled WGS sequence"/>
</dbReference>
<evidence type="ECO:0000313" key="1">
    <source>
        <dbReference type="EMBL" id="TGO03611.1"/>
    </source>
</evidence>
<evidence type="ECO:0000313" key="2">
    <source>
        <dbReference type="Proteomes" id="UP000030428"/>
    </source>
</evidence>
<dbReference type="EMBL" id="JSZA02000009">
    <property type="protein sequence ID" value="TGO03611.1"/>
    <property type="molecule type" value="Genomic_DNA"/>
</dbReference>
<gene>
    <name evidence="1" type="ORF">PN36_03085</name>
</gene>
<comment type="caution">
    <text evidence="1">The sequence shown here is derived from an EMBL/GenBank/DDBJ whole genome shotgun (WGS) entry which is preliminary data.</text>
</comment>
<organism evidence="1 2">
    <name type="scientific">Candidatus Thiomargarita nelsonii</name>
    <dbReference type="NCBI Taxonomy" id="1003181"/>
    <lineage>
        <taxon>Bacteria</taxon>
        <taxon>Pseudomonadati</taxon>
        <taxon>Pseudomonadota</taxon>
        <taxon>Gammaproteobacteria</taxon>
        <taxon>Thiotrichales</taxon>
        <taxon>Thiotrichaceae</taxon>
        <taxon>Thiomargarita</taxon>
    </lineage>
</organism>